<dbReference type="PANTHER" id="PTHR37285">
    <property type="entry name" value="SPORE WALL MATURATION PROTEIN DIT1"/>
    <property type="match status" value="1"/>
</dbReference>
<dbReference type="PIRSF" id="PIRSF037196">
    <property type="entry name" value="Pyoverdine_chromoph_PvcA"/>
    <property type="match status" value="1"/>
</dbReference>
<dbReference type="Proteomes" id="UP000095349">
    <property type="component" value="Chromosome"/>
</dbReference>
<dbReference type="InterPro" id="IPR017133">
    <property type="entry name" value="PvcA"/>
</dbReference>
<dbReference type="STRING" id="285473.A4G23_02272"/>
<reference evidence="1 2" key="1">
    <citation type="submission" date="2016-09" db="EMBL/GenBank/DDBJ databases">
        <title>Streptomyces rubrolavendulae MJM4426 Genome sequencing and assembly.</title>
        <authorList>
            <person name="Kim J.-G."/>
        </authorList>
    </citation>
    <scope>NUCLEOTIDE SEQUENCE [LARGE SCALE GENOMIC DNA]</scope>
    <source>
        <strain evidence="1 2">MJM4426</strain>
    </source>
</reference>
<dbReference type="KEGG" id="srn:A4G23_02272"/>
<keyword evidence="2" id="KW-1185">Reference proteome</keyword>
<gene>
    <name evidence="1" type="ORF">A4G23_02272</name>
</gene>
<organism evidence="1 2">
    <name type="scientific">Streptomyces rubrolavendulae</name>
    <dbReference type="NCBI Taxonomy" id="285473"/>
    <lineage>
        <taxon>Bacteria</taxon>
        <taxon>Bacillati</taxon>
        <taxon>Actinomycetota</taxon>
        <taxon>Actinomycetes</taxon>
        <taxon>Kitasatosporales</taxon>
        <taxon>Streptomycetaceae</taxon>
        <taxon>Streptomyces</taxon>
    </lineage>
</organism>
<proteinExistence type="predicted"/>
<evidence type="ECO:0000313" key="2">
    <source>
        <dbReference type="Proteomes" id="UP000095349"/>
    </source>
</evidence>
<sequence>MTASHLSLEEGTMSGSPADDILRLVFSFRRLAHGPADGDCAAGTCEECYALHRPKVERFIEQGVPLHFVIPAFPAKSPNPQKVLGTLPDMAERISLEFLQELCDYTRHYYEPGARITICSDGHVFSDLVGVPDETVRAYGTELEAVLAAIGADAINTYGLEDAFPGFPYEEQRSMLTSHYAVPVEEVRARTLADPGARDIFGGIHRFLFEDRMALSTGRSRNSVREETKSLAYQVIQRSDAWSHLVEDFFPEALRLSIHPQVSHSPKIGIHMMRTRDNWLTPWHGVALDDGEGIRLVKRHEAERMGATLVMRGGRVSHYIAPNVSASVKPLIEEVAS</sequence>
<dbReference type="AlphaFoldDB" id="A0A1D8G1V3"/>
<protein>
    <submittedName>
        <fullName evidence="1">Pyoverdine/dityrosine biosynthesis protein</fullName>
    </submittedName>
</protein>
<name>A0A1D8G1V3_9ACTN</name>
<dbReference type="Pfam" id="PF05141">
    <property type="entry name" value="DIT1_PvcA"/>
    <property type="match status" value="1"/>
</dbReference>
<dbReference type="PANTHER" id="PTHR37285:SF5">
    <property type="entry name" value="SPORE WALL MATURATION PROTEIN DIT1"/>
    <property type="match status" value="1"/>
</dbReference>
<dbReference type="EMBL" id="CP017316">
    <property type="protein sequence ID" value="AOT59430.1"/>
    <property type="molecule type" value="Genomic_DNA"/>
</dbReference>
<evidence type="ECO:0000313" key="1">
    <source>
        <dbReference type="EMBL" id="AOT59430.1"/>
    </source>
</evidence>
<accession>A0A1D8G1V3</accession>
<dbReference type="InterPro" id="IPR007817">
    <property type="entry name" value="Isocyanide_synthase_DIT1"/>
</dbReference>
<dbReference type="PATRIC" id="fig|285473.5.peg.2375"/>
<dbReference type="Gene3D" id="3.30.60.140">
    <property type="match status" value="1"/>
</dbReference>